<accession>A0A9W8UF19</accession>
<comment type="caution">
    <text evidence="1">The sequence shown here is derived from an EMBL/GenBank/DDBJ whole genome shotgun (WGS) entry which is preliminary data.</text>
</comment>
<evidence type="ECO:0000313" key="1">
    <source>
        <dbReference type="EMBL" id="KAJ4144942.1"/>
    </source>
</evidence>
<dbReference type="PANTHER" id="PTHR10745:SF0">
    <property type="entry name" value="GLYCINE--TRNA LIGASE"/>
    <property type="match status" value="1"/>
</dbReference>
<dbReference type="GO" id="GO:0070150">
    <property type="term" value="P:mitochondrial glycyl-tRNA aminoacylation"/>
    <property type="evidence" value="ECO:0007669"/>
    <property type="project" value="TreeGrafter"/>
</dbReference>
<dbReference type="KEGG" id="amus:LMH87_003809"/>
<dbReference type="Gene3D" id="3.30.40.230">
    <property type="match status" value="1"/>
</dbReference>
<sequence length="239" mass="26758">MPTTTLSGQVFSGSQFESLLKRRFFYTESFEIYRTAPNYMGDNRGLFDYGPPGCALLANIINEWRQHFVIEENMLELDCTAITPEAVLKTSGHAERFAGWMCRDPVKGEFLRADHLLETVLETRIANAKLASADSKIKTEKPDESTIQHYEEILAKLDNYDGPEPGKLIADLDIRNPNGNGQVEEPTAFNLMFKSTIGPSSAAPVFFRPETAQGQFLNFRKLLDYCQGSMPFASACIVP</sequence>
<protein>
    <submittedName>
        <fullName evidence="1">Uncharacterized protein</fullName>
    </submittedName>
</protein>
<dbReference type="PRINTS" id="PR01043">
    <property type="entry name" value="TRNASYNTHGLY"/>
</dbReference>
<evidence type="ECO:0000313" key="2">
    <source>
        <dbReference type="Proteomes" id="UP001144673"/>
    </source>
</evidence>
<dbReference type="RefSeq" id="XP_056048612.1">
    <property type="nucleotide sequence ID" value="XM_056194934.1"/>
</dbReference>
<dbReference type="GeneID" id="80890968"/>
<name>A0A9W8UF19_AKAMU</name>
<organism evidence="1 2">
    <name type="scientific">Akanthomyces muscarius</name>
    <name type="common">Entomopathogenic fungus</name>
    <name type="synonym">Lecanicillium muscarium</name>
    <dbReference type="NCBI Taxonomy" id="2231603"/>
    <lineage>
        <taxon>Eukaryota</taxon>
        <taxon>Fungi</taxon>
        <taxon>Dikarya</taxon>
        <taxon>Ascomycota</taxon>
        <taxon>Pezizomycotina</taxon>
        <taxon>Sordariomycetes</taxon>
        <taxon>Hypocreomycetidae</taxon>
        <taxon>Hypocreales</taxon>
        <taxon>Cordycipitaceae</taxon>
        <taxon>Akanthomyces</taxon>
    </lineage>
</organism>
<dbReference type="Gene3D" id="3.30.930.10">
    <property type="entry name" value="Bira Bifunctional Protein, Domain 2"/>
    <property type="match status" value="1"/>
</dbReference>
<gene>
    <name evidence="1" type="ORF">LMH87_003809</name>
</gene>
<dbReference type="GO" id="GO:0004820">
    <property type="term" value="F:glycine-tRNA ligase activity"/>
    <property type="evidence" value="ECO:0007669"/>
    <property type="project" value="TreeGrafter"/>
</dbReference>
<dbReference type="InterPro" id="IPR027031">
    <property type="entry name" value="Gly-tRNA_synthase/POLG2"/>
</dbReference>
<proteinExistence type="predicted"/>
<dbReference type="InterPro" id="IPR045864">
    <property type="entry name" value="aa-tRNA-synth_II/BPL/LPL"/>
</dbReference>
<dbReference type="GO" id="GO:0005739">
    <property type="term" value="C:mitochondrion"/>
    <property type="evidence" value="ECO:0007669"/>
    <property type="project" value="TreeGrafter"/>
</dbReference>
<dbReference type="AlphaFoldDB" id="A0A9W8UF19"/>
<dbReference type="Proteomes" id="UP001144673">
    <property type="component" value="Chromosome 2"/>
</dbReference>
<dbReference type="PANTHER" id="PTHR10745">
    <property type="entry name" value="GLYCYL-TRNA SYNTHETASE/DNA POLYMERASE SUBUNIT GAMMA-2"/>
    <property type="match status" value="1"/>
</dbReference>
<keyword evidence="2" id="KW-1185">Reference proteome</keyword>
<reference evidence="1" key="1">
    <citation type="journal article" date="2023" name="Access Microbiol">
        <title>De-novo genome assembly for Akanthomyces muscarius, a biocontrol agent of insect agricultural pests.</title>
        <authorList>
            <person name="Erdos Z."/>
            <person name="Studholme D.J."/>
            <person name="Raymond B."/>
            <person name="Sharma M."/>
        </authorList>
    </citation>
    <scope>NUCLEOTIDE SEQUENCE</scope>
    <source>
        <strain evidence="1">Ve6</strain>
    </source>
</reference>
<dbReference type="SUPFAM" id="SSF55681">
    <property type="entry name" value="Class II aaRS and biotin synthetases"/>
    <property type="match status" value="1"/>
</dbReference>
<dbReference type="EMBL" id="JAJHUN010000011">
    <property type="protein sequence ID" value="KAJ4144942.1"/>
    <property type="molecule type" value="Genomic_DNA"/>
</dbReference>